<keyword evidence="4" id="KW-1185">Reference proteome</keyword>
<reference evidence="3" key="2">
    <citation type="journal article" date="2023" name="Science">
        <title>Genomic signatures of disease resistance in endangered staghorn corals.</title>
        <authorList>
            <person name="Vollmer S.V."/>
            <person name="Selwyn J.D."/>
            <person name="Despard B.A."/>
            <person name="Roesel C.L."/>
        </authorList>
    </citation>
    <scope>NUCLEOTIDE SEQUENCE</scope>
    <source>
        <strain evidence="3">K2</strain>
    </source>
</reference>
<keyword evidence="2" id="KW-0812">Transmembrane</keyword>
<sequence length="255" mass="27865">MNEVKQPLSAVDDEHTNKVKPKRLTTPNRRKDIDVPAYVINNPPSTPPPPFPRPQWSPPRMPCIVAGAPGISPTKTTAADHTAAVDKPWRISKGRTAQLFVINAISSMIPIVALSVQILKCRTGRLLTFKGSSSFRRTGAKPRKSLLSVSSVNPFPLKYQLLDTLDALSNKAESTFTSINLHFTTSQHFQFALKRLTDPAKERLVVNVKSVKANSSPKAGFLLSGRAVVAICKAWKDSGRKAHGCIEPPSKLLDS</sequence>
<dbReference type="EMBL" id="JARQWQ010000028">
    <property type="protein sequence ID" value="KAK2562477.1"/>
    <property type="molecule type" value="Genomic_DNA"/>
</dbReference>
<keyword evidence="2" id="KW-0472">Membrane</keyword>
<dbReference type="Proteomes" id="UP001249851">
    <property type="component" value="Unassembled WGS sequence"/>
</dbReference>
<feature type="compositionally biased region" description="Pro residues" evidence="1">
    <location>
        <begin position="44"/>
        <end position="53"/>
    </location>
</feature>
<name>A0AAD9QJM1_ACRCE</name>
<evidence type="ECO:0000313" key="4">
    <source>
        <dbReference type="Proteomes" id="UP001249851"/>
    </source>
</evidence>
<comment type="caution">
    <text evidence="3">The sequence shown here is derived from an EMBL/GenBank/DDBJ whole genome shotgun (WGS) entry which is preliminary data.</text>
</comment>
<reference evidence="3" key="1">
    <citation type="journal article" date="2023" name="G3 (Bethesda)">
        <title>Whole genome assembly and annotation of the endangered Caribbean coral Acropora cervicornis.</title>
        <authorList>
            <person name="Selwyn J.D."/>
            <person name="Vollmer S.V."/>
        </authorList>
    </citation>
    <scope>NUCLEOTIDE SEQUENCE</scope>
    <source>
        <strain evidence="3">K2</strain>
    </source>
</reference>
<feature type="transmembrane region" description="Helical" evidence="2">
    <location>
        <begin position="99"/>
        <end position="119"/>
    </location>
</feature>
<proteinExistence type="predicted"/>
<evidence type="ECO:0000313" key="3">
    <source>
        <dbReference type="EMBL" id="KAK2562477.1"/>
    </source>
</evidence>
<organism evidence="3 4">
    <name type="scientific">Acropora cervicornis</name>
    <name type="common">Staghorn coral</name>
    <dbReference type="NCBI Taxonomy" id="6130"/>
    <lineage>
        <taxon>Eukaryota</taxon>
        <taxon>Metazoa</taxon>
        <taxon>Cnidaria</taxon>
        <taxon>Anthozoa</taxon>
        <taxon>Hexacorallia</taxon>
        <taxon>Scleractinia</taxon>
        <taxon>Astrocoeniina</taxon>
        <taxon>Acroporidae</taxon>
        <taxon>Acropora</taxon>
    </lineage>
</organism>
<gene>
    <name evidence="3" type="ORF">P5673_014141</name>
</gene>
<evidence type="ECO:0000256" key="2">
    <source>
        <dbReference type="SAM" id="Phobius"/>
    </source>
</evidence>
<feature type="region of interest" description="Disordered" evidence="1">
    <location>
        <begin position="1"/>
        <end position="53"/>
    </location>
</feature>
<keyword evidence="2" id="KW-1133">Transmembrane helix</keyword>
<accession>A0AAD9QJM1</accession>
<evidence type="ECO:0000256" key="1">
    <source>
        <dbReference type="SAM" id="MobiDB-lite"/>
    </source>
</evidence>
<dbReference type="AlphaFoldDB" id="A0AAD9QJM1"/>
<protein>
    <submittedName>
        <fullName evidence="3">Uncharacterized protein</fullName>
    </submittedName>
</protein>